<accession>A0ACB8BCB3</accession>
<dbReference type="Proteomes" id="UP000790709">
    <property type="component" value="Unassembled WGS sequence"/>
</dbReference>
<evidence type="ECO:0000313" key="1">
    <source>
        <dbReference type="EMBL" id="KAH7923336.1"/>
    </source>
</evidence>
<reference evidence="1" key="1">
    <citation type="journal article" date="2021" name="New Phytol.">
        <title>Evolutionary innovations through gain and loss of genes in the ectomycorrhizal Boletales.</title>
        <authorList>
            <person name="Wu G."/>
            <person name="Miyauchi S."/>
            <person name="Morin E."/>
            <person name="Kuo A."/>
            <person name="Drula E."/>
            <person name="Varga T."/>
            <person name="Kohler A."/>
            <person name="Feng B."/>
            <person name="Cao Y."/>
            <person name="Lipzen A."/>
            <person name="Daum C."/>
            <person name="Hundley H."/>
            <person name="Pangilinan J."/>
            <person name="Johnson J."/>
            <person name="Barry K."/>
            <person name="LaButti K."/>
            <person name="Ng V."/>
            <person name="Ahrendt S."/>
            <person name="Min B."/>
            <person name="Choi I.G."/>
            <person name="Park H."/>
            <person name="Plett J.M."/>
            <person name="Magnuson J."/>
            <person name="Spatafora J.W."/>
            <person name="Nagy L.G."/>
            <person name="Henrissat B."/>
            <person name="Grigoriev I.V."/>
            <person name="Yang Z.L."/>
            <person name="Xu J."/>
            <person name="Martin F.M."/>
        </authorList>
    </citation>
    <scope>NUCLEOTIDE SEQUENCE</scope>
    <source>
        <strain evidence="1">KUC20120723A-06</strain>
    </source>
</reference>
<name>A0ACB8BCB3_9AGAM</name>
<protein>
    <submittedName>
        <fullName evidence="1">Uncharacterized protein</fullName>
    </submittedName>
</protein>
<proteinExistence type="predicted"/>
<dbReference type="EMBL" id="MU266455">
    <property type="protein sequence ID" value="KAH7923336.1"/>
    <property type="molecule type" value="Genomic_DNA"/>
</dbReference>
<comment type="caution">
    <text evidence="1">The sequence shown here is derived from an EMBL/GenBank/DDBJ whole genome shotgun (WGS) entry which is preliminary data.</text>
</comment>
<sequence length="191" mass="21066">MFIHVLGRSGENGLPQANAQCNFVAGSPRVCALDLIIIITCLFLLAAYILWGIPYTIKVFKSIKAQHSKATHTETSTTMEQRVSTLDPYHVVSSLDDSILVKKSLVPTPPVPSRVLRPTTHDVFYSPGSRLEVGPTFPRVYNFESPEKYRSPPLSLLRLGSHPPSPSPRSNMRGNSTLPVKRQSVPFTVGK</sequence>
<gene>
    <name evidence="1" type="ORF">BV22DRAFT_1036414</name>
</gene>
<organism evidence="1 2">
    <name type="scientific">Leucogyrophana mollusca</name>
    <dbReference type="NCBI Taxonomy" id="85980"/>
    <lineage>
        <taxon>Eukaryota</taxon>
        <taxon>Fungi</taxon>
        <taxon>Dikarya</taxon>
        <taxon>Basidiomycota</taxon>
        <taxon>Agaricomycotina</taxon>
        <taxon>Agaricomycetes</taxon>
        <taxon>Agaricomycetidae</taxon>
        <taxon>Boletales</taxon>
        <taxon>Boletales incertae sedis</taxon>
        <taxon>Leucogyrophana</taxon>
    </lineage>
</organism>
<evidence type="ECO:0000313" key="2">
    <source>
        <dbReference type="Proteomes" id="UP000790709"/>
    </source>
</evidence>
<keyword evidence="2" id="KW-1185">Reference proteome</keyword>